<accession>A0A8J7DV91</accession>
<dbReference type="AlphaFoldDB" id="A0A8J7DV91"/>
<sequence length="73" mass="8361">MTETTNSPTSREEIESVIAELEQYRERIVESVMQMAQKVKFSKKKALKDLENHPEIAQIDAALAQLRSEKEAL</sequence>
<organism evidence="1 2">
    <name type="scientific">Lusitaniella coriacea LEGE 07157</name>
    <dbReference type="NCBI Taxonomy" id="945747"/>
    <lineage>
        <taxon>Bacteria</taxon>
        <taxon>Bacillati</taxon>
        <taxon>Cyanobacteriota</taxon>
        <taxon>Cyanophyceae</taxon>
        <taxon>Spirulinales</taxon>
        <taxon>Lusitaniellaceae</taxon>
        <taxon>Lusitaniella</taxon>
    </lineage>
</organism>
<name>A0A8J7DV91_9CYAN</name>
<dbReference type="Proteomes" id="UP000654482">
    <property type="component" value="Unassembled WGS sequence"/>
</dbReference>
<reference evidence="1" key="1">
    <citation type="submission" date="2020-10" db="EMBL/GenBank/DDBJ databases">
        <authorList>
            <person name="Castelo-Branco R."/>
            <person name="Eusebio N."/>
            <person name="Adriana R."/>
            <person name="Vieira A."/>
            <person name="Brugerolle De Fraissinette N."/>
            <person name="Rezende De Castro R."/>
            <person name="Schneider M.P."/>
            <person name="Vasconcelos V."/>
            <person name="Leao P.N."/>
        </authorList>
    </citation>
    <scope>NUCLEOTIDE SEQUENCE</scope>
    <source>
        <strain evidence="1">LEGE 07157</strain>
    </source>
</reference>
<gene>
    <name evidence="1" type="ORF">IQ249_07000</name>
</gene>
<comment type="caution">
    <text evidence="1">The sequence shown here is derived from an EMBL/GenBank/DDBJ whole genome shotgun (WGS) entry which is preliminary data.</text>
</comment>
<protein>
    <submittedName>
        <fullName evidence="1">Acetyltransferase</fullName>
    </submittedName>
</protein>
<dbReference type="RefSeq" id="WP_194028733.1">
    <property type="nucleotide sequence ID" value="NZ_JADEWZ010000008.1"/>
</dbReference>
<evidence type="ECO:0000313" key="2">
    <source>
        <dbReference type="Proteomes" id="UP000654482"/>
    </source>
</evidence>
<proteinExistence type="predicted"/>
<dbReference type="EMBL" id="JADEWZ010000008">
    <property type="protein sequence ID" value="MBE9115642.1"/>
    <property type="molecule type" value="Genomic_DNA"/>
</dbReference>
<evidence type="ECO:0000313" key="1">
    <source>
        <dbReference type="EMBL" id="MBE9115642.1"/>
    </source>
</evidence>
<keyword evidence="2" id="KW-1185">Reference proteome</keyword>